<dbReference type="KEGG" id="blq:L21SP5_02043"/>
<accession>A0A0S2I0D8</accession>
<dbReference type="STRING" id="1307839.L21SP5_02043"/>
<dbReference type="EMBL" id="CP013118">
    <property type="protein sequence ID" value="ALO15682.1"/>
    <property type="molecule type" value="Genomic_DNA"/>
</dbReference>
<dbReference type="RefSeq" id="WP_057953119.1">
    <property type="nucleotide sequence ID" value="NZ_CP013118.1"/>
</dbReference>
<dbReference type="Pfam" id="PF09527">
    <property type="entry name" value="ATPase_gene1"/>
    <property type="match status" value="1"/>
</dbReference>
<evidence type="ECO:0000313" key="2">
    <source>
        <dbReference type="EMBL" id="ALO15682.1"/>
    </source>
</evidence>
<dbReference type="OrthoDB" id="9798708at2"/>
<dbReference type="AlphaFoldDB" id="A0A0S2I0D8"/>
<reference evidence="2 3" key="1">
    <citation type="submission" date="2015-11" db="EMBL/GenBank/DDBJ databases">
        <title>Description and complete genome sequence of a novel strain predominating in hypersaline microbial mats and representing a new family of the Bacteriodetes phylum.</title>
        <authorList>
            <person name="Spring S."/>
            <person name="Bunk B."/>
            <person name="Sproer C."/>
            <person name="Klenk H.-P."/>
        </authorList>
    </citation>
    <scope>NUCLEOTIDE SEQUENCE [LARGE SCALE GENOMIC DNA]</scope>
    <source>
        <strain evidence="2 3">L21-Spi-D4</strain>
    </source>
</reference>
<gene>
    <name evidence="2" type="ORF">L21SP5_02043</name>
</gene>
<sequence>MDKPTSEKKPEKNKDKEPAYMSYAKYSGIAFQTGIVIGLFTWGGYELDEWLETSPIFLAVGLFVGLILGVYYSIKDFIKKK</sequence>
<keyword evidence="1" id="KW-1133">Transmembrane helix</keyword>
<dbReference type="InterPro" id="IPR032820">
    <property type="entry name" value="ATPase_put"/>
</dbReference>
<keyword evidence="3" id="KW-1185">Reference proteome</keyword>
<keyword evidence="1" id="KW-0812">Transmembrane</keyword>
<evidence type="ECO:0000313" key="3">
    <source>
        <dbReference type="Proteomes" id="UP000064893"/>
    </source>
</evidence>
<name>A0A0S2I0D8_9BACT</name>
<evidence type="ECO:0000256" key="1">
    <source>
        <dbReference type="SAM" id="Phobius"/>
    </source>
</evidence>
<feature type="transmembrane region" description="Helical" evidence="1">
    <location>
        <begin position="54"/>
        <end position="74"/>
    </location>
</feature>
<keyword evidence="1" id="KW-0472">Membrane</keyword>
<proteinExistence type="predicted"/>
<dbReference type="Proteomes" id="UP000064893">
    <property type="component" value="Chromosome"/>
</dbReference>
<feature type="transmembrane region" description="Helical" evidence="1">
    <location>
        <begin position="20"/>
        <end position="42"/>
    </location>
</feature>
<organism evidence="2 3">
    <name type="scientific">Salinivirga cyanobacteriivorans</name>
    <dbReference type="NCBI Taxonomy" id="1307839"/>
    <lineage>
        <taxon>Bacteria</taxon>
        <taxon>Pseudomonadati</taxon>
        <taxon>Bacteroidota</taxon>
        <taxon>Bacteroidia</taxon>
        <taxon>Bacteroidales</taxon>
        <taxon>Salinivirgaceae</taxon>
        <taxon>Salinivirga</taxon>
    </lineage>
</organism>
<protein>
    <submittedName>
        <fullName evidence="2">F0F1-ATPase subunit</fullName>
    </submittedName>
</protein>